<keyword evidence="1" id="KW-0812">Transmembrane</keyword>
<evidence type="ECO:0000313" key="2">
    <source>
        <dbReference type="EMBL" id="RHJ22120.1"/>
    </source>
</evidence>
<reference evidence="2 3" key="1">
    <citation type="submission" date="2018-08" db="EMBL/GenBank/DDBJ databases">
        <title>A genome reference for cultivated species of the human gut microbiota.</title>
        <authorList>
            <person name="Zou Y."/>
            <person name="Xue W."/>
            <person name="Luo G."/>
        </authorList>
    </citation>
    <scope>NUCLEOTIDE SEQUENCE [LARGE SCALE GENOMIC DNA]</scope>
    <source>
        <strain evidence="2 3">AM12-10</strain>
    </source>
</reference>
<name>A0A415C323_BIFBI</name>
<organism evidence="2 3">
    <name type="scientific">Bifidobacterium bifidum</name>
    <dbReference type="NCBI Taxonomy" id="1681"/>
    <lineage>
        <taxon>Bacteria</taxon>
        <taxon>Bacillati</taxon>
        <taxon>Actinomycetota</taxon>
        <taxon>Actinomycetes</taxon>
        <taxon>Bifidobacteriales</taxon>
        <taxon>Bifidobacteriaceae</taxon>
        <taxon>Bifidobacterium</taxon>
    </lineage>
</organism>
<dbReference type="EMBL" id="QRLR01000006">
    <property type="protein sequence ID" value="RHJ22120.1"/>
    <property type="molecule type" value="Genomic_DNA"/>
</dbReference>
<evidence type="ECO:0000256" key="1">
    <source>
        <dbReference type="SAM" id="Phobius"/>
    </source>
</evidence>
<comment type="caution">
    <text evidence="2">The sequence shown here is derived from an EMBL/GenBank/DDBJ whole genome shotgun (WGS) entry which is preliminary data.</text>
</comment>
<keyword evidence="1" id="KW-0472">Membrane</keyword>
<dbReference type="AlphaFoldDB" id="A0A415C323"/>
<dbReference type="RefSeq" id="WP_117658502.1">
    <property type="nucleotide sequence ID" value="NZ_JAQECX010000005.1"/>
</dbReference>
<protein>
    <submittedName>
        <fullName evidence="2">Uncharacterized protein</fullName>
    </submittedName>
</protein>
<dbReference type="Proteomes" id="UP000283727">
    <property type="component" value="Unassembled WGS sequence"/>
</dbReference>
<keyword evidence="1" id="KW-1133">Transmembrane helix</keyword>
<proteinExistence type="predicted"/>
<evidence type="ECO:0000313" key="3">
    <source>
        <dbReference type="Proteomes" id="UP000283727"/>
    </source>
</evidence>
<feature type="transmembrane region" description="Helical" evidence="1">
    <location>
        <begin position="74"/>
        <end position="95"/>
    </location>
</feature>
<accession>A0A415C323</accession>
<feature type="transmembrane region" description="Helical" evidence="1">
    <location>
        <begin position="36"/>
        <end position="54"/>
    </location>
</feature>
<gene>
    <name evidence="2" type="ORF">DW137_09900</name>
</gene>
<sequence>MNTTITLAASTDLVGSYHAMFDGILNSTAGQVITKLAAAAAVLIALGIIFGGIFKLLNRPNKLSQMFCPSLGRIIILLLIIFVLAGPLVTIPGLLKIADWFVNAGGQQTSDYLGV</sequence>